<feature type="transmembrane region" description="Helical" evidence="3">
    <location>
        <begin position="91"/>
        <end position="109"/>
    </location>
</feature>
<keyword evidence="3" id="KW-0812">Transmembrane</keyword>
<dbReference type="Proteomes" id="UP000053676">
    <property type="component" value="Unassembled WGS sequence"/>
</dbReference>
<evidence type="ECO:0000256" key="2">
    <source>
        <dbReference type="ARBA" id="ARBA00023134"/>
    </source>
</evidence>
<dbReference type="PANTHER" id="PTHR11089">
    <property type="entry name" value="GTP-BINDING PROTEIN-RELATED"/>
    <property type="match status" value="1"/>
</dbReference>
<dbReference type="KEGG" id="nai:NECAME_12031"/>
<keyword evidence="2" id="KW-0342">GTP-binding</keyword>
<dbReference type="InterPro" id="IPR050755">
    <property type="entry name" value="TRAFAC_YlqF/YawG_RiboMat"/>
</dbReference>
<proteinExistence type="predicted"/>
<dbReference type="SUPFAM" id="SSF52540">
    <property type="entry name" value="P-loop containing nucleoside triphosphate hydrolases"/>
    <property type="match status" value="1"/>
</dbReference>
<dbReference type="OrthoDB" id="444945at2759"/>
<dbReference type="STRING" id="51031.W2T4P7"/>
<evidence type="ECO:0000313" key="6">
    <source>
        <dbReference type="Proteomes" id="UP000053676"/>
    </source>
</evidence>
<evidence type="ECO:0000256" key="3">
    <source>
        <dbReference type="SAM" id="Phobius"/>
    </source>
</evidence>
<name>W2T4P7_NECAM</name>
<evidence type="ECO:0000313" key="5">
    <source>
        <dbReference type="EMBL" id="ETN75932.1"/>
    </source>
</evidence>
<dbReference type="PANTHER" id="PTHR11089:SF9">
    <property type="entry name" value="NUCLEOLAR GTP-BINDING PROTEIN 2"/>
    <property type="match status" value="1"/>
</dbReference>
<keyword evidence="3" id="KW-0472">Membrane</keyword>
<dbReference type="Gene3D" id="3.40.50.300">
    <property type="entry name" value="P-loop containing nucleotide triphosphate hydrolases"/>
    <property type="match status" value="1"/>
</dbReference>
<dbReference type="InterPro" id="IPR027417">
    <property type="entry name" value="P-loop_NTPase"/>
</dbReference>
<keyword evidence="3" id="KW-1133">Transmembrane helix</keyword>
<protein>
    <recommendedName>
        <fullName evidence="4">G domain-containing protein</fullName>
    </recommendedName>
</protein>
<dbReference type="EMBL" id="KI660263">
    <property type="protein sequence ID" value="ETN75932.1"/>
    <property type="molecule type" value="Genomic_DNA"/>
</dbReference>
<dbReference type="AlphaFoldDB" id="W2T4P7"/>
<gene>
    <name evidence="5" type="ORF">NECAME_12031</name>
</gene>
<organism evidence="5 6">
    <name type="scientific">Necator americanus</name>
    <name type="common">Human hookworm</name>
    <dbReference type="NCBI Taxonomy" id="51031"/>
    <lineage>
        <taxon>Eukaryota</taxon>
        <taxon>Metazoa</taxon>
        <taxon>Ecdysozoa</taxon>
        <taxon>Nematoda</taxon>
        <taxon>Chromadorea</taxon>
        <taxon>Rhabditida</taxon>
        <taxon>Rhabditina</taxon>
        <taxon>Rhabditomorpha</taxon>
        <taxon>Strongyloidea</taxon>
        <taxon>Ancylostomatidae</taxon>
        <taxon>Bunostominae</taxon>
        <taxon>Necator</taxon>
    </lineage>
</organism>
<keyword evidence="1" id="KW-0547">Nucleotide-binding</keyword>
<dbReference type="PRINTS" id="PR00326">
    <property type="entry name" value="GTP1OBG"/>
</dbReference>
<reference evidence="6" key="1">
    <citation type="journal article" date="2014" name="Nat. Genet.">
        <title>Genome of the human hookworm Necator americanus.</title>
        <authorList>
            <person name="Tang Y.T."/>
            <person name="Gao X."/>
            <person name="Rosa B.A."/>
            <person name="Abubucker S."/>
            <person name="Hallsworth-Pepin K."/>
            <person name="Martin J."/>
            <person name="Tyagi R."/>
            <person name="Heizer E."/>
            <person name="Zhang X."/>
            <person name="Bhonagiri-Palsikar V."/>
            <person name="Minx P."/>
            <person name="Warren W.C."/>
            <person name="Wang Q."/>
            <person name="Zhan B."/>
            <person name="Hotez P.J."/>
            <person name="Sternberg P.W."/>
            <person name="Dougall A."/>
            <person name="Gaze S.T."/>
            <person name="Mulvenna J."/>
            <person name="Sotillo J."/>
            <person name="Ranganathan S."/>
            <person name="Rabelo E.M."/>
            <person name="Wilson R.K."/>
            <person name="Felgner P.L."/>
            <person name="Bethony J."/>
            <person name="Hawdon J.M."/>
            <person name="Gasser R.B."/>
            <person name="Loukas A."/>
            <person name="Mitreva M."/>
        </authorList>
    </citation>
    <scope>NUCLEOTIDE SEQUENCE [LARGE SCALE GENOMIC DNA]</scope>
</reference>
<evidence type="ECO:0000259" key="4">
    <source>
        <dbReference type="Pfam" id="PF01926"/>
    </source>
</evidence>
<accession>W2T4P7</accession>
<keyword evidence="6" id="KW-1185">Reference proteome</keyword>
<dbReference type="InterPro" id="IPR006073">
    <property type="entry name" value="GTP-bd"/>
</dbReference>
<evidence type="ECO:0000256" key="1">
    <source>
        <dbReference type="ARBA" id="ARBA00022741"/>
    </source>
</evidence>
<dbReference type="GO" id="GO:0005730">
    <property type="term" value="C:nucleolus"/>
    <property type="evidence" value="ECO:0007669"/>
    <property type="project" value="TreeGrafter"/>
</dbReference>
<feature type="domain" description="G" evidence="4">
    <location>
        <begin position="18"/>
        <end position="81"/>
    </location>
</feature>
<sequence length="141" mass="16177">MNFHRGIDTDQDLWRISVGFIGYPNVGKSSIVNTLRKKKVCKTAPIAGETKVWQYVMLMRRIYMIDCPGVVYPQGDSETQIILKGVLRDPVLLLLCNLYAAFFTLTLGTTRSRIARRCRESLSYFSLSCDDMRNKSKQMNK</sequence>
<dbReference type="GO" id="GO:0005525">
    <property type="term" value="F:GTP binding"/>
    <property type="evidence" value="ECO:0007669"/>
    <property type="project" value="UniProtKB-KW"/>
</dbReference>
<dbReference type="Pfam" id="PF01926">
    <property type="entry name" value="MMR_HSR1"/>
    <property type="match status" value="1"/>
</dbReference>